<keyword evidence="3" id="KW-1003">Cell membrane</keyword>
<dbReference type="Pfam" id="PF19300">
    <property type="entry name" value="BPD_transp_1_N"/>
    <property type="match status" value="1"/>
</dbReference>
<dbReference type="PROSITE" id="PS50928">
    <property type="entry name" value="ABC_TM1"/>
    <property type="match status" value="1"/>
</dbReference>
<evidence type="ECO:0000256" key="2">
    <source>
        <dbReference type="ARBA" id="ARBA00022448"/>
    </source>
</evidence>
<feature type="domain" description="ABC transmembrane type-1" evidence="8">
    <location>
        <begin position="95"/>
        <end position="304"/>
    </location>
</feature>
<evidence type="ECO:0000256" key="4">
    <source>
        <dbReference type="ARBA" id="ARBA00022692"/>
    </source>
</evidence>
<dbReference type="SUPFAM" id="SSF161098">
    <property type="entry name" value="MetI-like"/>
    <property type="match status" value="1"/>
</dbReference>
<dbReference type="InterPro" id="IPR000515">
    <property type="entry name" value="MetI-like"/>
</dbReference>
<dbReference type="PANTHER" id="PTHR43163">
    <property type="entry name" value="DIPEPTIDE TRANSPORT SYSTEM PERMEASE PROTEIN DPPB-RELATED"/>
    <property type="match status" value="1"/>
</dbReference>
<feature type="transmembrane region" description="Helical" evidence="7">
    <location>
        <begin position="99"/>
        <end position="122"/>
    </location>
</feature>
<accession>A0A6N9YPP5</accession>
<comment type="similarity">
    <text evidence="7">Belongs to the binding-protein-dependent transport system permease family.</text>
</comment>
<sequence>MSGYVLRRLLQSLVVLIGVSILVFAIIHLVPGDPIRQALGTRATEAAYQALRARSGLDDPLLVQYFNWIGSALTGDLGVSFRSGRPVTALILERIPATLSLAVAAIVVALLIAVPLGTISALKPRSPVDWFATVSSQAGLSIPDFWMGIMFILIFAGTLGWLPSGGYVGLTEDPVEWARHLVMPAVTAGVASGSILTRFVRSSVLEALGQDYVRTARAKGMRARDVLTWHVLRNALVPLVTVGGVQLAYLLSGVVIVEIVFAWPGLGQMALQAVEARDYSLLQGAVLLFAVIFLLVNLVVDLLYAKLDPRISYQGAAR</sequence>
<keyword evidence="4 7" id="KW-0812">Transmembrane</keyword>
<keyword evidence="5 7" id="KW-1133">Transmembrane helix</keyword>
<dbReference type="InterPro" id="IPR035906">
    <property type="entry name" value="MetI-like_sf"/>
</dbReference>
<keyword evidence="6 7" id="KW-0472">Membrane</keyword>
<feature type="transmembrane region" description="Helical" evidence="7">
    <location>
        <begin position="236"/>
        <end position="261"/>
    </location>
</feature>
<comment type="caution">
    <text evidence="9">The sequence shown here is derived from an EMBL/GenBank/DDBJ whole genome shotgun (WGS) entry which is preliminary data.</text>
</comment>
<evidence type="ECO:0000313" key="10">
    <source>
        <dbReference type="Proteomes" id="UP000469185"/>
    </source>
</evidence>
<evidence type="ECO:0000259" key="8">
    <source>
        <dbReference type="PROSITE" id="PS50928"/>
    </source>
</evidence>
<evidence type="ECO:0000256" key="3">
    <source>
        <dbReference type="ARBA" id="ARBA00022475"/>
    </source>
</evidence>
<dbReference type="GO" id="GO:0005886">
    <property type="term" value="C:plasma membrane"/>
    <property type="evidence" value="ECO:0007669"/>
    <property type="project" value="UniProtKB-SubCell"/>
</dbReference>
<organism evidence="9 10">
    <name type="scientific">Phytoactinopolyspora alkaliphila</name>
    <dbReference type="NCBI Taxonomy" id="1783498"/>
    <lineage>
        <taxon>Bacteria</taxon>
        <taxon>Bacillati</taxon>
        <taxon>Actinomycetota</taxon>
        <taxon>Actinomycetes</taxon>
        <taxon>Jiangellales</taxon>
        <taxon>Jiangellaceae</taxon>
        <taxon>Phytoactinopolyspora</taxon>
    </lineage>
</organism>
<feature type="transmembrane region" description="Helical" evidence="7">
    <location>
        <begin position="143"/>
        <end position="162"/>
    </location>
</feature>
<dbReference type="AlphaFoldDB" id="A0A6N9YPP5"/>
<dbReference type="Proteomes" id="UP000469185">
    <property type="component" value="Unassembled WGS sequence"/>
</dbReference>
<keyword evidence="10" id="KW-1185">Reference proteome</keyword>
<evidence type="ECO:0000256" key="6">
    <source>
        <dbReference type="ARBA" id="ARBA00023136"/>
    </source>
</evidence>
<dbReference type="InterPro" id="IPR045621">
    <property type="entry name" value="BPD_transp_1_N"/>
</dbReference>
<feature type="transmembrane region" description="Helical" evidence="7">
    <location>
        <begin position="12"/>
        <end position="30"/>
    </location>
</feature>
<keyword evidence="2 7" id="KW-0813">Transport</keyword>
<reference evidence="9 10" key="1">
    <citation type="submission" date="2020-02" db="EMBL/GenBank/DDBJ databases">
        <authorList>
            <person name="Li X.-J."/>
            <person name="Feng X.-M."/>
        </authorList>
    </citation>
    <scope>NUCLEOTIDE SEQUENCE [LARGE SCALE GENOMIC DNA]</scope>
    <source>
        <strain evidence="9 10">CGMCC 4.7225</strain>
    </source>
</reference>
<dbReference type="CDD" id="cd06261">
    <property type="entry name" value="TM_PBP2"/>
    <property type="match status" value="1"/>
</dbReference>
<name>A0A6N9YPP5_9ACTN</name>
<comment type="subcellular location">
    <subcellularLocation>
        <location evidence="1 7">Cell membrane</location>
        <topology evidence="1 7">Multi-pass membrane protein</topology>
    </subcellularLocation>
</comment>
<dbReference type="Pfam" id="PF00528">
    <property type="entry name" value="BPD_transp_1"/>
    <property type="match status" value="1"/>
</dbReference>
<gene>
    <name evidence="9" type="ORF">G1H11_16725</name>
</gene>
<dbReference type="RefSeq" id="WP_163819745.1">
    <property type="nucleotide sequence ID" value="NZ_JAAGOB010000009.1"/>
</dbReference>
<feature type="transmembrane region" description="Helical" evidence="7">
    <location>
        <begin position="281"/>
        <end position="304"/>
    </location>
</feature>
<dbReference type="PANTHER" id="PTHR43163:SF6">
    <property type="entry name" value="DIPEPTIDE TRANSPORT SYSTEM PERMEASE PROTEIN DPPB-RELATED"/>
    <property type="match status" value="1"/>
</dbReference>
<dbReference type="GO" id="GO:0055085">
    <property type="term" value="P:transmembrane transport"/>
    <property type="evidence" value="ECO:0007669"/>
    <property type="project" value="InterPro"/>
</dbReference>
<evidence type="ECO:0000256" key="5">
    <source>
        <dbReference type="ARBA" id="ARBA00022989"/>
    </source>
</evidence>
<protein>
    <submittedName>
        <fullName evidence="9">ABC transporter permease</fullName>
    </submittedName>
</protein>
<evidence type="ECO:0000313" key="9">
    <source>
        <dbReference type="EMBL" id="NED96952.1"/>
    </source>
</evidence>
<dbReference type="Gene3D" id="1.10.3720.10">
    <property type="entry name" value="MetI-like"/>
    <property type="match status" value="1"/>
</dbReference>
<dbReference type="EMBL" id="JAAGOB010000009">
    <property type="protein sequence ID" value="NED96952.1"/>
    <property type="molecule type" value="Genomic_DNA"/>
</dbReference>
<evidence type="ECO:0000256" key="7">
    <source>
        <dbReference type="RuleBase" id="RU363032"/>
    </source>
</evidence>
<evidence type="ECO:0000256" key="1">
    <source>
        <dbReference type="ARBA" id="ARBA00004651"/>
    </source>
</evidence>
<proteinExistence type="inferred from homology"/>